<gene>
    <name evidence="4" type="ORF">B6N60_01884</name>
</gene>
<dbReference type="GO" id="GO:0005576">
    <property type="term" value="C:extracellular region"/>
    <property type="evidence" value="ECO:0007669"/>
    <property type="project" value="UniProtKB-SubCell"/>
</dbReference>
<dbReference type="Proteomes" id="UP000683511">
    <property type="component" value="Chromosome"/>
</dbReference>
<dbReference type="NCBIfam" id="NF041519">
    <property type="entry name" value="bluetail"/>
    <property type="match status" value="1"/>
</dbReference>
<dbReference type="InterPro" id="IPR018511">
    <property type="entry name" value="Hemolysin-typ_Ca-bd_CS"/>
</dbReference>
<dbReference type="InterPro" id="IPR001343">
    <property type="entry name" value="Hemolysn_Ca-bd"/>
</dbReference>
<dbReference type="SUPFAM" id="SSF51120">
    <property type="entry name" value="beta-Roll"/>
    <property type="match status" value="9"/>
</dbReference>
<dbReference type="Pfam" id="PF00353">
    <property type="entry name" value="HemolysinCabind"/>
    <property type="match status" value="15"/>
</dbReference>
<accession>A0A975T782</accession>
<reference evidence="4" key="1">
    <citation type="submission" date="2017-04" db="EMBL/GenBank/DDBJ databases">
        <title>Genome deletions in a multicellular cyanobacterial endosymbiont for morphological adaptation in marine diatoms.</title>
        <authorList>
            <person name="Wang Y."/>
            <person name="Gao H."/>
            <person name="Li R."/>
            <person name="Xu X."/>
        </authorList>
    </citation>
    <scope>NUCLEOTIDE SEQUENCE</scope>
    <source>
        <strain evidence="4">FACHB 800</strain>
    </source>
</reference>
<dbReference type="InterPro" id="IPR011049">
    <property type="entry name" value="Serralysin-like_metalloprot_C"/>
</dbReference>
<evidence type="ECO:0000256" key="2">
    <source>
        <dbReference type="ARBA" id="ARBA00022525"/>
    </source>
</evidence>
<dbReference type="PROSITE" id="PS00330">
    <property type="entry name" value="HEMOLYSIN_CALCIUM"/>
    <property type="match status" value="6"/>
</dbReference>
<organism evidence="4 5">
    <name type="scientific">Richelia sinica FACHB-800</name>
    <dbReference type="NCBI Taxonomy" id="1357546"/>
    <lineage>
        <taxon>Bacteria</taxon>
        <taxon>Bacillati</taxon>
        <taxon>Cyanobacteriota</taxon>
        <taxon>Cyanophyceae</taxon>
        <taxon>Nostocales</taxon>
        <taxon>Nostocaceae</taxon>
        <taxon>Richelia</taxon>
    </lineage>
</organism>
<proteinExistence type="predicted"/>
<dbReference type="InterPro" id="IPR050557">
    <property type="entry name" value="RTX_toxin/Mannuronan_C5-epim"/>
</dbReference>
<dbReference type="InterPro" id="IPR048165">
    <property type="entry name" value="Bluetail_dom"/>
</dbReference>
<evidence type="ECO:0000313" key="5">
    <source>
        <dbReference type="Proteomes" id="UP000683511"/>
    </source>
</evidence>
<comment type="subcellular location">
    <subcellularLocation>
        <location evidence="1">Secreted</location>
    </subcellularLocation>
</comment>
<dbReference type="PANTHER" id="PTHR38340:SF1">
    <property type="entry name" value="S-LAYER PROTEIN"/>
    <property type="match status" value="1"/>
</dbReference>
<dbReference type="KEGG" id="rsin:B6N60_01884"/>
<evidence type="ECO:0000256" key="1">
    <source>
        <dbReference type="ARBA" id="ARBA00004613"/>
    </source>
</evidence>
<evidence type="ECO:0000256" key="3">
    <source>
        <dbReference type="SAM" id="MobiDB-lite"/>
    </source>
</evidence>
<sequence>MPVMLTTFGQSLNTSIAQSLAQEWSKGNFAELPPLEVRPAAEINGALGAYAKATNTIYLSQEYIEQQNPEVLASVLLEEIGHYIDAKVNTEETPGDEGAIFSALVRGELLSDATLQALREEDDSATIILNGRLVVIEQATVTPTTGNDNTAATVATGEQIDGLAGNDTITGGAGNDTLLGNIGNDILNGGLGNDVISGGSGDDLLVIDYSSLSTGITTTGSGATPPANLSYDIATGSYSGIVTSGTNKVTFDTIQRFRITGTTGNDDIEGGSGNDTLVGGNGDDTFTSGGGADSIVGGAGTDTLVDADFSGATTGLTVNSLGTTTITGGGLSVSGVEVFTNLKTGSGADTVTFTLTQNENVSTGGGGDTINTGSGVDTVDGGSGNDLLIVNYSTLSTAVTSTRTFNPATGGYDGTINGNSSNSVAFKNIERFQITGGSGNDTLNGGYGNDILSGGTGNDTFTSGGGADSIVGGAGTGDLLVDADFSSSIGNLTINNLGTATITVGNGTTVAGVELFKNLSTGAGLDTISFTVDNDENINTGGGSDVINAGLGTDTVDGGAGIDTLVVNYASLSAGIGTTNFVSNGLGGFNGDITSGTNSIKFSNIERFQITGTTGNDTILGGAGNDSLVGVAGNDSILGGGGNDTLDAGSGTDTLVGGAGDDTYVISNTGNTITEVAGQGIDKVLSSVTITLATNVENLELTGTGAITGTGNADANYIKGNSGNNTLDGAGGTDTLEGGAGNDTYRINVTSDVVIEGSGLGTADTVESLVSYSIASNANIENLTLLTGGATTATGNSVANRITGNANNNTLDGGAGSDTLTGGTGNDTYRVDSSGDVIVEASSGGTDIVISTVSITSLAANVENLTLTGTAVTGTGNSLSNYITGNASNNILDGSTGTADTLEGGTGNDTYIIDTTTDVIVEASGEGTDTVQAGSLTNGVTFSLLALSANVENITLTGTANINATGNAADNLLLGNTGINTLDGGAGNDTMRGGSGNDTYVVDSVGDLVEEFTGQGTDTVRSSISFDISSLSNFENITLIGSGALSATGNSSNNYLTGNTGNNTLVGGLGNDTLDALTTSGSDSLVGGTGNDYYRVNTSETVVEASGEGTDTVEAANITTYVLAANVENLILGSAAINGTGNSIENRITGNSLANTINGGVAKDTLDGGGGNDIYVINSSDANTVVDVIVEGTGSGSGFTDTVQSTVNFSLATVANVENLTLTSGDTSGTGNTLNNVITGSDGNNTLDGGGGTADTLTGGLGNDTYVVDSGTDRIVENASEGTDTISSFTASFSMVNIANVENLTLSGTASIGTGNSLANTIVGNASVNTINGWSGADTLTGGASSDTFVFQFGHSLVTGADRITDFALGEDRIDLRGFSASGEGANLNPPNQFTRAADSTATTLSALVGSVFNDANGQVTGNQVLAASSAALVQVTSGALTGAYVIVNDATGAFDATTDLVINITGFSGTLPSLGAITNISTYFA</sequence>
<keyword evidence="5" id="KW-1185">Reference proteome</keyword>
<dbReference type="GO" id="GO:0005509">
    <property type="term" value="F:calcium ion binding"/>
    <property type="evidence" value="ECO:0007669"/>
    <property type="project" value="InterPro"/>
</dbReference>
<evidence type="ECO:0000313" key="4">
    <source>
        <dbReference type="EMBL" id="QXE23195.1"/>
    </source>
</evidence>
<dbReference type="PANTHER" id="PTHR38340">
    <property type="entry name" value="S-LAYER PROTEIN"/>
    <property type="match status" value="1"/>
</dbReference>
<name>A0A975T782_9NOST</name>
<dbReference type="Gene3D" id="2.150.10.10">
    <property type="entry name" value="Serralysin-like metalloprotease, C-terminal"/>
    <property type="match status" value="8"/>
</dbReference>
<feature type="region of interest" description="Disordered" evidence="3">
    <location>
        <begin position="805"/>
        <end position="825"/>
    </location>
</feature>
<dbReference type="PRINTS" id="PR00313">
    <property type="entry name" value="CABNDNGRPT"/>
</dbReference>
<keyword evidence="2" id="KW-0964">Secreted</keyword>
<dbReference type="EMBL" id="CP021056">
    <property type="protein sequence ID" value="QXE23195.1"/>
    <property type="molecule type" value="Genomic_DNA"/>
</dbReference>
<protein>
    <submittedName>
        <fullName evidence="4">Rhizobiocin/RTX toxin and hemolysin-type calcium binding protein</fullName>
    </submittedName>
</protein>